<dbReference type="Proteomes" id="UP000320421">
    <property type="component" value="Chromosome"/>
</dbReference>
<gene>
    <name evidence="3" type="ORF">HG66A1_35080</name>
</gene>
<keyword evidence="2" id="KW-0472">Membrane</keyword>
<protein>
    <submittedName>
        <fullName evidence="3">Uncharacterized protein</fullName>
    </submittedName>
</protein>
<feature type="compositionally biased region" description="Polar residues" evidence="1">
    <location>
        <begin position="11"/>
        <end position="20"/>
    </location>
</feature>
<proteinExistence type="predicted"/>
<keyword evidence="4" id="KW-1185">Reference proteome</keyword>
<evidence type="ECO:0000256" key="1">
    <source>
        <dbReference type="SAM" id="MobiDB-lite"/>
    </source>
</evidence>
<feature type="region of interest" description="Disordered" evidence="1">
    <location>
        <begin position="1"/>
        <end position="20"/>
    </location>
</feature>
<reference evidence="3 4" key="1">
    <citation type="submission" date="2019-02" db="EMBL/GenBank/DDBJ databases">
        <title>Deep-cultivation of Planctomycetes and their phenomic and genomic characterization uncovers novel biology.</title>
        <authorList>
            <person name="Wiegand S."/>
            <person name="Jogler M."/>
            <person name="Boedeker C."/>
            <person name="Pinto D."/>
            <person name="Vollmers J."/>
            <person name="Rivas-Marin E."/>
            <person name="Kohn T."/>
            <person name="Peeters S.H."/>
            <person name="Heuer A."/>
            <person name="Rast P."/>
            <person name="Oberbeckmann S."/>
            <person name="Bunk B."/>
            <person name="Jeske O."/>
            <person name="Meyerdierks A."/>
            <person name="Storesund J.E."/>
            <person name="Kallscheuer N."/>
            <person name="Luecker S."/>
            <person name="Lage O.M."/>
            <person name="Pohl T."/>
            <person name="Merkel B.J."/>
            <person name="Hornburger P."/>
            <person name="Mueller R.-W."/>
            <person name="Bruemmer F."/>
            <person name="Labrenz M."/>
            <person name="Spormann A.M."/>
            <person name="Op den Camp H."/>
            <person name="Overmann J."/>
            <person name="Amann R."/>
            <person name="Jetten M.S.M."/>
            <person name="Mascher T."/>
            <person name="Medema M.H."/>
            <person name="Devos D.P."/>
            <person name="Kaster A.-K."/>
            <person name="Ovreas L."/>
            <person name="Rohde M."/>
            <person name="Galperin M.Y."/>
            <person name="Jogler C."/>
        </authorList>
    </citation>
    <scope>NUCLEOTIDE SEQUENCE [LARGE SCALE GENOMIC DNA]</scope>
    <source>
        <strain evidence="3 4">HG66A1</strain>
    </source>
</reference>
<accession>A0A517PQP9</accession>
<sequence>MSDEPTPPEQKINQSQPAEQKSQIAPFFLKLIIGGISVYIVIMLGFIILTGTREARDSMRRKEIKQNLTQIGIALEQYAAQEESDESSLPSK</sequence>
<feature type="transmembrane region" description="Helical" evidence="2">
    <location>
        <begin position="27"/>
        <end position="52"/>
    </location>
</feature>
<dbReference type="EMBL" id="CP036266">
    <property type="protein sequence ID" value="QDT21705.1"/>
    <property type="molecule type" value="Genomic_DNA"/>
</dbReference>
<name>A0A517PQP9_9PLAN</name>
<dbReference type="RefSeq" id="WP_145186427.1">
    <property type="nucleotide sequence ID" value="NZ_CP036266.1"/>
</dbReference>
<dbReference type="AlphaFoldDB" id="A0A517PQP9"/>
<dbReference type="OrthoDB" id="10008068at2"/>
<keyword evidence="2" id="KW-0812">Transmembrane</keyword>
<organism evidence="3 4">
    <name type="scientific">Gimesia chilikensis</name>
    <dbReference type="NCBI Taxonomy" id="2605989"/>
    <lineage>
        <taxon>Bacteria</taxon>
        <taxon>Pseudomonadati</taxon>
        <taxon>Planctomycetota</taxon>
        <taxon>Planctomycetia</taxon>
        <taxon>Planctomycetales</taxon>
        <taxon>Planctomycetaceae</taxon>
        <taxon>Gimesia</taxon>
    </lineage>
</organism>
<keyword evidence="2" id="KW-1133">Transmembrane helix</keyword>
<evidence type="ECO:0000313" key="3">
    <source>
        <dbReference type="EMBL" id="QDT21705.1"/>
    </source>
</evidence>
<evidence type="ECO:0000256" key="2">
    <source>
        <dbReference type="SAM" id="Phobius"/>
    </source>
</evidence>
<evidence type="ECO:0000313" key="4">
    <source>
        <dbReference type="Proteomes" id="UP000320421"/>
    </source>
</evidence>